<organism evidence="12 13">
    <name type="scientific">Rhodopirellula islandica</name>
    <dbReference type="NCBI Taxonomy" id="595434"/>
    <lineage>
        <taxon>Bacteria</taxon>
        <taxon>Pseudomonadati</taxon>
        <taxon>Planctomycetota</taxon>
        <taxon>Planctomycetia</taxon>
        <taxon>Pirellulales</taxon>
        <taxon>Pirellulaceae</taxon>
        <taxon>Rhodopirellula</taxon>
    </lineage>
</organism>
<dbReference type="InterPro" id="IPR018303">
    <property type="entry name" value="ATPase_P-typ_P_site"/>
</dbReference>
<comment type="catalytic activity">
    <reaction evidence="9">
        <text>Zn(2+)(in) + ATP + H2O = Zn(2+)(out) + ADP + phosphate + H(+)</text>
        <dbReference type="Rhea" id="RHEA:20621"/>
        <dbReference type="ChEBI" id="CHEBI:15377"/>
        <dbReference type="ChEBI" id="CHEBI:15378"/>
        <dbReference type="ChEBI" id="CHEBI:29105"/>
        <dbReference type="ChEBI" id="CHEBI:30616"/>
        <dbReference type="ChEBI" id="CHEBI:43474"/>
        <dbReference type="ChEBI" id="CHEBI:456216"/>
        <dbReference type="EC" id="7.2.2.12"/>
    </reaction>
</comment>
<proteinExistence type="inferred from homology"/>
<keyword evidence="13" id="KW-1185">Reference proteome</keyword>
<dbReference type="InterPro" id="IPR008250">
    <property type="entry name" value="ATPase_P-typ_transduc_dom_A_sf"/>
</dbReference>
<dbReference type="GO" id="GO:0015086">
    <property type="term" value="F:cadmium ion transmembrane transporter activity"/>
    <property type="evidence" value="ECO:0007669"/>
    <property type="project" value="TreeGrafter"/>
</dbReference>
<keyword evidence="5" id="KW-1278">Translocase</keyword>
<dbReference type="InterPro" id="IPR051014">
    <property type="entry name" value="Cation_Transport_ATPase_IB"/>
</dbReference>
<dbReference type="SUPFAM" id="SSF56784">
    <property type="entry name" value="HAD-like"/>
    <property type="match status" value="1"/>
</dbReference>
<feature type="transmembrane region" description="Helical" evidence="10">
    <location>
        <begin position="69"/>
        <end position="86"/>
    </location>
</feature>
<dbReference type="Proteomes" id="UP000036367">
    <property type="component" value="Unassembled WGS sequence"/>
</dbReference>
<gene>
    <name evidence="12" type="ORF">RISK_002197</name>
</gene>
<dbReference type="InterPro" id="IPR023214">
    <property type="entry name" value="HAD_sf"/>
</dbReference>
<keyword evidence="10" id="KW-1003">Cell membrane</keyword>
<dbReference type="SUPFAM" id="SSF81653">
    <property type="entry name" value="Calcium ATPase, transduction domain A"/>
    <property type="match status" value="1"/>
</dbReference>
<evidence type="ECO:0000259" key="11">
    <source>
        <dbReference type="Pfam" id="PF00122"/>
    </source>
</evidence>
<evidence type="ECO:0000256" key="3">
    <source>
        <dbReference type="ARBA" id="ARBA00022692"/>
    </source>
</evidence>
<dbReference type="GO" id="GO:0005886">
    <property type="term" value="C:plasma membrane"/>
    <property type="evidence" value="ECO:0007669"/>
    <property type="project" value="UniProtKB-SubCell"/>
</dbReference>
<protein>
    <recommendedName>
        <fullName evidence="8">P-type Zn(2+) transporter</fullName>
        <ecNumber evidence="8">7.2.2.12</ecNumber>
    </recommendedName>
</protein>
<keyword evidence="10" id="KW-0547">Nucleotide-binding</keyword>
<dbReference type="NCBIfam" id="TIGR01525">
    <property type="entry name" value="ATPase-IB_hvy"/>
    <property type="match status" value="1"/>
</dbReference>
<evidence type="ECO:0000256" key="8">
    <source>
        <dbReference type="ARBA" id="ARBA00039097"/>
    </source>
</evidence>
<dbReference type="InterPro" id="IPR023298">
    <property type="entry name" value="ATPase_P-typ_TM_dom_sf"/>
</dbReference>
<dbReference type="Gene3D" id="2.70.150.10">
    <property type="entry name" value="Calcium-transporting ATPase, cytoplasmic transduction domain A"/>
    <property type="match status" value="1"/>
</dbReference>
<feature type="transmembrane region" description="Helical" evidence="10">
    <location>
        <begin position="592"/>
        <end position="616"/>
    </location>
</feature>
<dbReference type="Gene3D" id="3.40.50.1000">
    <property type="entry name" value="HAD superfamily/HAD-like"/>
    <property type="match status" value="1"/>
</dbReference>
<dbReference type="GO" id="GO:0005524">
    <property type="term" value="F:ATP binding"/>
    <property type="evidence" value="ECO:0007669"/>
    <property type="project" value="UniProtKB-UniRule"/>
</dbReference>
<keyword evidence="4 10" id="KW-0479">Metal-binding</keyword>
<feature type="transmembrane region" description="Helical" evidence="10">
    <location>
        <begin position="262"/>
        <end position="281"/>
    </location>
</feature>
<evidence type="ECO:0000256" key="7">
    <source>
        <dbReference type="ARBA" id="ARBA00023136"/>
    </source>
</evidence>
<evidence type="ECO:0000256" key="2">
    <source>
        <dbReference type="ARBA" id="ARBA00006024"/>
    </source>
</evidence>
<dbReference type="EC" id="7.2.2.12" evidence="8"/>
<evidence type="ECO:0000256" key="4">
    <source>
        <dbReference type="ARBA" id="ARBA00022723"/>
    </source>
</evidence>
<keyword evidence="10" id="KW-0067">ATP-binding</keyword>
<feature type="domain" description="P-type ATPase A" evidence="11">
    <location>
        <begin position="147"/>
        <end position="246"/>
    </location>
</feature>
<evidence type="ECO:0000256" key="5">
    <source>
        <dbReference type="ARBA" id="ARBA00022967"/>
    </source>
</evidence>
<accession>A0A0J1BG91</accession>
<dbReference type="InterPro" id="IPR001757">
    <property type="entry name" value="P_typ_ATPase"/>
</dbReference>
<keyword evidence="3 10" id="KW-0812">Transmembrane</keyword>
<evidence type="ECO:0000256" key="6">
    <source>
        <dbReference type="ARBA" id="ARBA00022989"/>
    </source>
</evidence>
<dbReference type="PANTHER" id="PTHR48085:SF5">
    <property type="entry name" value="CADMIUM_ZINC-TRANSPORTING ATPASE HMA4-RELATED"/>
    <property type="match status" value="1"/>
</dbReference>
<dbReference type="SFLD" id="SFLDF00027">
    <property type="entry name" value="p-type_atpase"/>
    <property type="match status" value="1"/>
</dbReference>
<dbReference type="PATRIC" id="fig|595434.4.peg.2099"/>
<dbReference type="InterPro" id="IPR044492">
    <property type="entry name" value="P_typ_ATPase_HD_dom"/>
</dbReference>
<dbReference type="InterPro" id="IPR023299">
    <property type="entry name" value="ATPase_P-typ_cyto_dom_N"/>
</dbReference>
<dbReference type="GO" id="GO:0016463">
    <property type="term" value="F:P-type zinc transporter activity"/>
    <property type="evidence" value="ECO:0007669"/>
    <property type="project" value="UniProtKB-EC"/>
</dbReference>
<dbReference type="EMBL" id="LECT01000017">
    <property type="protein sequence ID" value="KLU05565.1"/>
    <property type="molecule type" value="Genomic_DNA"/>
</dbReference>
<evidence type="ECO:0000256" key="10">
    <source>
        <dbReference type="RuleBase" id="RU362081"/>
    </source>
</evidence>
<dbReference type="AlphaFoldDB" id="A0A0J1BG91"/>
<evidence type="ECO:0000256" key="9">
    <source>
        <dbReference type="ARBA" id="ARBA00047308"/>
    </source>
</evidence>
<evidence type="ECO:0000313" key="13">
    <source>
        <dbReference type="Proteomes" id="UP000036367"/>
    </source>
</evidence>
<keyword evidence="7 10" id="KW-0472">Membrane</keyword>
<feature type="transmembrane region" description="Helical" evidence="10">
    <location>
        <begin position="287"/>
        <end position="313"/>
    </location>
</feature>
<dbReference type="SFLD" id="SFLDG00002">
    <property type="entry name" value="C1.7:_P-type_atpase_like"/>
    <property type="match status" value="1"/>
</dbReference>
<dbReference type="PANTHER" id="PTHR48085">
    <property type="entry name" value="CADMIUM/ZINC-TRANSPORTING ATPASE HMA2-RELATED"/>
    <property type="match status" value="1"/>
</dbReference>
<keyword evidence="12" id="KW-0378">Hydrolase</keyword>
<dbReference type="Gene3D" id="3.40.1110.10">
    <property type="entry name" value="Calcium-transporting ATPase, cytoplasmic domain N"/>
    <property type="match status" value="1"/>
</dbReference>
<comment type="similarity">
    <text evidence="2 10">Belongs to the cation transport ATPase (P-type) (TC 3.A.3) family. Type IB subfamily.</text>
</comment>
<comment type="caution">
    <text evidence="12">The sequence shown here is derived from an EMBL/GenBank/DDBJ whole genome shotgun (WGS) entry which is preliminary data.</text>
</comment>
<name>A0A0J1BG91_RHOIS</name>
<dbReference type="InterPro" id="IPR027256">
    <property type="entry name" value="P-typ_ATPase_IB"/>
</dbReference>
<keyword evidence="6 10" id="KW-1133">Transmembrane helix</keyword>
<sequence length="649" mass="69546">MAARIAASIAKIPRRWTTHNNRKAEIMNNRLQLGIAGLAVVAIAVHLWMRFGMTVDVDLAGIAMHDWPLVVALVLGGIPLVWNLLVKLFRAEFGSDLLAGISIVTGVLLGEYLAATIVVLMLSGGEALEAYAVRSASSVLRALANRMPAIALRQVGDSTEEIPLDEIAIGDTILVLPHKVCPVDATVVTGHGTMDESYLTGEPYMMSKTPGSQVLSGAINGDSALTVRADKRAVDSRYAKIMEVMESSQQNRPKIRRLGDQLGSFYTPLAVLIGVAAWVVSGDPVRFLSVMVVATPCPLLIAIPVAILGAISLSARRSIIIRDPSVLEQVDRCKTMIFDKTGTLTYGRPKLVEQLVAPDQDPARVLTLVASLERYSKHPLAEAIVSAATERNTTSSQNELFSVSEISEPPGAGLRGIVDGHEMQITSRKKLLAKGDDWAERLPEQTGGLECVILIDGEYAATYRLRDSPRSEGHSFVDHLDARHGVKRVILLSGDRTSEVEYLGKQVGITECLGDQSPEDKLRYVTAETQTSKTVFVGDGINDAPALMAATVGIAFGQNSDVTTEAAGAVILDSSLARVDELMHISRRMRRIALQSAVGGMTLSVIGMLIASVGYLPPVAGAIAQEAIDVVAVLNALRVAWAPKSLTDF</sequence>
<dbReference type="GO" id="GO:0016887">
    <property type="term" value="F:ATP hydrolysis activity"/>
    <property type="evidence" value="ECO:0007669"/>
    <property type="project" value="InterPro"/>
</dbReference>
<evidence type="ECO:0000256" key="1">
    <source>
        <dbReference type="ARBA" id="ARBA00004370"/>
    </source>
</evidence>
<dbReference type="PRINTS" id="PR00119">
    <property type="entry name" value="CATATPASE"/>
</dbReference>
<dbReference type="InterPro" id="IPR059000">
    <property type="entry name" value="ATPase_P-type_domA"/>
</dbReference>
<dbReference type="NCBIfam" id="TIGR01494">
    <property type="entry name" value="ATPase_P-type"/>
    <property type="match status" value="1"/>
</dbReference>
<dbReference type="InterPro" id="IPR036412">
    <property type="entry name" value="HAD-like_sf"/>
</dbReference>
<comment type="subcellular location">
    <subcellularLocation>
        <location evidence="10">Cell membrane</location>
    </subcellularLocation>
    <subcellularLocation>
        <location evidence="1">Membrane</location>
    </subcellularLocation>
</comment>
<dbReference type="SUPFAM" id="SSF81665">
    <property type="entry name" value="Calcium ATPase, transmembrane domain M"/>
    <property type="match status" value="1"/>
</dbReference>
<dbReference type="SFLD" id="SFLDS00003">
    <property type="entry name" value="Haloacid_Dehalogenase"/>
    <property type="match status" value="1"/>
</dbReference>
<feature type="transmembrane region" description="Helical" evidence="10">
    <location>
        <begin position="31"/>
        <end position="49"/>
    </location>
</feature>
<dbReference type="CDD" id="cd07544">
    <property type="entry name" value="P-type_ATPase_HM"/>
    <property type="match status" value="1"/>
</dbReference>
<evidence type="ECO:0000313" key="12">
    <source>
        <dbReference type="EMBL" id="KLU05565.1"/>
    </source>
</evidence>
<dbReference type="GO" id="GO:0046872">
    <property type="term" value="F:metal ion binding"/>
    <property type="evidence" value="ECO:0007669"/>
    <property type="project" value="UniProtKB-KW"/>
</dbReference>
<dbReference type="Pfam" id="PF00702">
    <property type="entry name" value="Hydrolase"/>
    <property type="match status" value="1"/>
</dbReference>
<dbReference type="PROSITE" id="PS00154">
    <property type="entry name" value="ATPASE_E1_E2"/>
    <property type="match status" value="1"/>
</dbReference>
<dbReference type="STRING" id="595434.RISK_002197"/>
<dbReference type="Pfam" id="PF00122">
    <property type="entry name" value="E1-E2_ATPase"/>
    <property type="match status" value="1"/>
</dbReference>
<reference evidence="12" key="1">
    <citation type="submission" date="2015-05" db="EMBL/GenBank/DDBJ databases">
        <title>Permanent draft genome of Rhodopirellula islandicus K833.</title>
        <authorList>
            <person name="Kizina J."/>
            <person name="Richter M."/>
            <person name="Glockner F.O."/>
            <person name="Harder J."/>
        </authorList>
    </citation>
    <scope>NUCLEOTIDE SEQUENCE [LARGE SCALE GENOMIC DNA]</scope>
    <source>
        <strain evidence="12">K833</strain>
    </source>
</reference>